<accession>A0A915CNE6</accession>
<dbReference type="InterPro" id="IPR037519">
    <property type="entry name" value="LITAF_fam"/>
</dbReference>
<protein>
    <submittedName>
        <fullName evidence="11">LITAF domain-containing protein</fullName>
    </submittedName>
</protein>
<keyword evidence="6" id="KW-0862">Zinc</keyword>
<dbReference type="PROSITE" id="PS51837">
    <property type="entry name" value="LITAF"/>
    <property type="match status" value="1"/>
</dbReference>
<dbReference type="AlphaFoldDB" id="A0A915CNE6"/>
<evidence type="ECO:0000256" key="3">
    <source>
        <dbReference type="ARBA" id="ARBA00004630"/>
    </source>
</evidence>
<keyword evidence="10" id="KW-1185">Reference proteome</keyword>
<dbReference type="GO" id="GO:0005765">
    <property type="term" value="C:lysosomal membrane"/>
    <property type="evidence" value="ECO:0007669"/>
    <property type="project" value="UniProtKB-SubCell"/>
</dbReference>
<dbReference type="InterPro" id="IPR006629">
    <property type="entry name" value="LITAF"/>
</dbReference>
<sequence>MPVWPISKNPVAPELAARMPERQETIRIVNEMKRTVWGEYAKNNDDVKWAYHPVAAYCPNCEERVVTVVDHKWGNYTTDMLILSFFSFFFCLCFFPMCVNSFKDVQHFCPNKADGCGFLLGTYER</sequence>
<evidence type="ECO:0000256" key="4">
    <source>
        <dbReference type="ARBA" id="ARBA00005975"/>
    </source>
</evidence>
<feature type="domain" description="LITAF" evidence="9">
    <location>
        <begin position="38"/>
        <end position="125"/>
    </location>
</feature>
<evidence type="ECO:0000313" key="10">
    <source>
        <dbReference type="Proteomes" id="UP000887574"/>
    </source>
</evidence>
<dbReference type="WBParaSite" id="jg10488">
    <property type="protein sequence ID" value="jg10488"/>
    <property type="gene ID" value="jg10488"/>
</dbReference>
<keyword evidence="5" id="KW-0479">Metal-binding</keyword>
<dbReference type="Proteomes" id="UP000887574">
    <property type="component" value="Unplaced"/>
</dbReference>
<keyword evidence="7 8" id="KW-0472">Membrane</keyword>
<evidence type="ECO:0000256" key="5">
    <source>
        <dbReference type="ARBA" id="ARBA00022723"/>
    </source>
</evidence>
<evidence type="ECO:0000256" key="6">
    <source>
        <dbReference type="ARBA" id="ARBA00022833"/>
    </source>
</evidence>
<evidence type="ECO:0000256" key="2">
    <source>
        <dbReference type="ARBA" id="ARBA00004481"/>
    </source>
</evidence>
<keyword evidence="8" id="KW-1133">Transmembrane helix</keyword>
<dbReference type="PANTHER" id="PTHR23292">
    <property type="entry name" value="LIPOPOLYSACCHARIDE-INDUCED TUMOR NECROSIS FACTOR-ALPHA FACTOR"/>
    <property type="match status" value="1"/>
</dbReference>
<evidence type="ECO:0000256" key="8">
    <source>
        <dbReference type="SAM" id="Phobius"/>
    </source>
</evidence>
<evidence type="ECO:0000313" key="11">
    <source>
        <dbReference type="WBParaSite" id="jg10488"/>
    </source>
</evidence>
<dbReference type="PANTHER" id="PTHR23292:SF6">
    <property type="entry name" value="FI16602P1-RELATED"/>
    <property type="match status" value="1"/>
</dbReference>
<proteinExistence type="inferred from homology"/>
<dbReference type="SMART" id="SM00714">
    <property type="entry name" value="LITAF"/>
    <property type="match status" value="1"/>
</dbReference>
<evidence type="ECO:0000256" key="1">
    <source>
        <dbReference type="ARBA" id="ARBA00004414"/>
    </source>
</evidence>
<name>A0A915CNE6_9BILA</name>
<reference evidence="11" key="1">
    <citation type="submission" date="2022-11" db="UniProtKB">
        <authorList>
            <consortium name="WormBaseParasite"/>
        </authorList>
    </citation>
    <scope>IDENTIFICATION</scope>
</reference>
<comment type="similarity">
    <text evidence="4">Belongs to the CDIP1/LITAF family.</text>
</comment>
<keyword evidence="8" id="KW-0812">Transmembrane</keyword>
<organism evidence="10 11">
    <name type="scientific">Ditylenchus dipsaci</name>
    <dbReference type="NCBI Taxonomy" id="166011"/>
    <lineage>
        <taxon>Eukaryota</taxon>
        <taxon>Metazoa</taxon>
        <taxon>Ecdysozoa</taxon>
        <taxon>Nematoda</taxon>
        <taxon>Chromadorea</taxon>
        <taxon>Rhabditida</taxon>
        <taxon>Tylenchina</taxon>
        <taxon>Tylenchomorpha</taxon>
        <taxon>Sphaerularioidea</taxon>
        <taxon>Anguinidae</taxon>
        <taxon>Anguininae</taxon>
        <taxon>Ditylenchus</taxon>
    </lineage>
</organism>
<dbReference type="GO" id="GO:0008270">
    <property type="term" value="F:zinc ion binding"/>
    <property type="evidence" value="ECO:0007669"/>
    <property type="project" value="TreeGrafter"/>
</dbReference>
<dbReference type="GO" id="GO:0031902">
    <property type="term" value="C:late endosome membrane"/>
    <property type="evidence" value="ECO:0007669"/>
    <property type="project" value="UniProtKB-SubCell"/>
</dbReference>
<dbReference type="Pfam" id="PF10601">
    <property type="entry name" value="zf-LITAF-like"/>
    <property type="match status" value="1"/>
</dbReference>
<feature type="transmembrane region" description="Helical" evidence="8">
    <location>
        <begin position="80"/>
        <end position="102"/>
    </location>
</feature>
<comment type="subcellular location">
    <subcellularLocation>
        <location evidence="2">Endosome membrane</location>
        <topology evidence="2">Peripheral membrane protein</topology>
    </subcellularLocation>
    <subcellularLocation>
        <location evidence="1">Late endosome membrane</location>
    </subcellularLocation>
    <subcellularLocation>
        <location evidence="3">Lysosome membrane</location>
        <topology evidence="3">Peripheral membrane protein</topology>
        <orientation evidence="3">Cytoplasmic side</orientation>
    </subcellularLocation>
</comment>
<evidence type="ECO:0000259" key="9">
    <source>
        <dbReference type="PROSITE" id="PS51837"/>
    </source>
</evidence>
<evidence type="ECO:0000256" key="7">
    <source>
        <dbReference type="ARBA" id="ARBA00023136"/>
    </source>
</evidence>